<evidence type="ECO:0000256" key="3">
    <source>
        <dbReference type="ARBA" id="ARBA00015991"/>
    </source>
</evidence>
<evidence type="ECO:0000256" key="1">
    <source>
        <dbReference type="ARBA" id="ARBA00005614"/>
    </source>
</evidence>
<accession>A0A7C3VP97</accession>
<evidence type="ECO:0000256" key="2">
    <source>
        <dbReference type="ARBA" id="ARBA00012150"/>
    </source>
</evidence>
<dbReference type="PANTHER" id="PTHR47268">
    <property type="entry name" value="ACYLPHOSPHATASE"/>
    <property type="match status" value="1"/>
</dbReference>
<dbReference type="InterPro" id="IPR020456">
    <property type="entry name" value="Acylphosphatase"/>
</dbReference>
<dbReference type="PRINTS" id="PR00112">
    <property type="entry name" value="ACYLPHPHTASE"/>
</dbReference>
<organism evidence="8">
    <name type="scientific">Planktothricoides sp. SpSt-374</name>
    <dbReference type="NCBI Taxonomy" id="2282167"/>
    <lineage>
        <taxon>Bacteria</taxon>
        <taxon>Bacillati</taxon>
        <taxon>Cyanobacteriota</taxon>
        <taxon>Cyanophyceae</taxon>
        <taxon>Oscillatoriophycideae</taxon>
        <taxon>Oscillatoriales</taxon>
        <taxon>Oscillatoriaceae</taxon>
        <taxon>Planktothricoides</taxon>
    </lineage>
</organism>
<dbReference type="Gene3D" id="3.30.70.100">
    <property type="match status" value="1"/>
</dbReference>
<evidence type="ECO:0000259" key="7">
    <source>
        <dbReference type="PROSITE" id="PS51160"/>
    </source>
</evidence>
<proteinExistence type="inferred from homology"/>
<dbReference type="InterPro" id="IPR017968">
    <property type="entry name" value="Acylphosphatase_CS"/>
</dbReference>
<feature type="domain" description="Acylphosphatase-like" evidence="7">
    <location>
        <begin position="13"/>
        <end position="99"/>
    </location>
</feature>
<dbReference type="SUPFAM" id="SSF54975">
    <property type="entry name" value="Acylphosphatase/BLUF domain-like"/>
    <property type="match status" value="1"/>
</dbReference>
<dbReference type="PROSITE" id="PS51160">
    <property type="entry name" value="ACYLPHOSPHATASE_3"/>
    <property type="match status" value="1"/>
</dbReference>
<comment type="caution">
    <text evidence="8">The sequence shown here is derived from an EMBL/GenBank/DDBJ whole genome shotgun (WGS) entry which is preliminary data.</text>
</comment>
<dbReference type="GO" id="GO:0003998">
    <property type="term" value="F:acylphosphatase activity"/>
    <property type="evidence" value="ECO:0007669"/>
    <property type="project" value="UniProtKB-EC"/>
</dbReference>
<dbReference type="EC" id="3.6.1.7" evidence="2 5"/>
<reference evidence="8" key="1">
    <citation type="journal article" date="2020" name="mSystems">
        <title>Genome- and Community-Level Interaction Insights into Carbon Utilization and Element Cycling Functions of Hydrothermarchaeota in Hydrothermal Sediment.</title>
        <authorList>
            <person name="Zhou Z."/>
            <person name="Liu Y."/>
            <person name="Xu W."/>
            <person name="Pan J."/>
            <person name="Luo Z.H."/>
            <person name="Li M."/>
        </authorList>
    </citation>
    <scope>NUCLEOTIDE SEQUENCE [LARGE SCALE GENOMIC DNA]</scope>
    <source>
        <strain evidence="8">SpSt-374</strain>
    </source>
</reference>
<dbReference type="EMBL" id="DSPX01000008">
    <property type="protein sequence ID" value="HGF99275.1"/>
    <property type="molecule type" value="Genomic_DNA"/>
</dbReference>
<evidence type="ECO:0000313" key="8">
    <source>
        <dbReference type="EMBL" id="HGF99275.1"/>
    </source>
</evidence>
<name>A0A7C3VP97_9CYAN</name>
<evidence type="ECO:0000256" key="6">
    <source>
        <dbReference type="RuleBase" id="RU004168"/>
    </source>
</evidence>
<comment type="catalytic activity">
    <reaction evidence="4 5">
        <text>an acyl phosphate + H2O = a carboxylate + phosphate + H(+)</text>
        <dbReference type="Rhea" id="RHEA:14965"/>
        <dbReference type="ChEBI" id="CHEBI:15377"/>
        <dbReference type="ChEBI" id="CHEBI:15378"/>
        <dbReference type="ChEBI" id="CHEBI:29067"/>
        <dbReference type="ChEBI" id="CHEBI:43474"/>
        <dbReference type="ChEBI" id="CHEBI:59918"/>
        <dbReference type="EC" id="3.6.1.7"/>
    </reaction>
</comment>
<evidence type="ECO:0000256" key="5">
    <source>
        <dbReference type="PROSITE-ProRule" id="PRU00520"/>
    </source>
</evidence>
<protein>
    <recommendedName>
        <fullName evidence="3 5">acylphosphatase</fullName>
        <ecNumber evidence="2 5">3.6.1.7</ecNumber>
    </recommendedName>
</protein>
<dbReference type="PROSITE" id="PS00151">
    <property type="entry name" value="ACYLPHOSPHATASE_2"/>
    <property type="match status" value="1"/>
</dbReference>
<gene>
    <name evidence="8" type="ORF">ENR15_01005</name>
</gene>
<dbReference type="InterPro" id="IPR001792">
    <property type="entry name" value="Acylphosphatase-like_dom"/>
</dbReference>
<dbReference type="PANTHER" id="PTHR47268:SF4">
    <property type="entry name" value="ACYLPHOSPHATASE"/>
    <property type="match status" value="1"/>
</dbReference>
<dbReference type="Pfam" id="PF00708">
    <property type="entry name" value="Acylphosphatase"/>
    <property type="match status" value="1"/>
</dbReference>
<sequence>MENSPQETNNIRRARIFVAGKVQGVFYRVSTQEEAQRKGLSGWVRNLPDGGVEAVFEGTPEAVEDMINWCHIGPRGARVLRVKVEYEKPQGLHGFEIKYTAD</sequence>
<feature type="active site" evidence="5">
    <location>
        <position position="28"/>
    </location>
</feature>
<evidence type="ECO:0000256" key="4">
    <source>
        <dbReference type="ARBA" id="ARBA00047645"/>
    </source>
</evidence>
<keyword evidence="5 8" id="KW-0378">Hydrolase</keyword>
<feature type="active site" evidence="5">
    <location>
        <position position="46"/>
    </location>
</feature>
<dbReference type="InterPro" id="IPR036046">
    <property type="entry name" value="Acylphosphatase-like_dom_sf"/>
</dbReference>
<comment type="similarity">
    <text evidence="1 6">Belongs to the acylphosphatase family.</text>
</comment>
<dbReference type="AlphaFoldDB" id="A0A7C3VP97"/>